<evidence type="ECO:0000313" key="3">
    <source>
        <dbReference type="EMBL" id="KYH33308.1"/>
    </source>
</evidence>
<dbReference type="CDD" id="cd00093">
    <property type="entry name" value="HTH_XRE"/>
    <property type="match status" value="1"/>
</dbReference>
<organism evidence="3 4">
    <name type="scientific">Moorella mulderi DSM 14980</name>
    <dbReference type="NCBI Taxonomy" id="1122241"/>
    <lineage>
        <taxon>Bacteria</taxon>
        <taxon>Bacillati</taxon>
        <taxon>Bacillota</taxon>
        <taxon>Clostridia</taxon>
        <taxon>Neomoorellales</taxon>
        <taxon>Neomoorellaceae</taxon>
        <taxon>Neomoorella</taxon>
    </lineage>
</organism>
<dbReference type="PATRIC" id="fig|1122241.3.peg.9"/>
<evidence type="ECO:0000256" key="1">
    <source>
        <dbReference type="SAM" id="MobiDB-lite"/>
    </source>
</evidence>
<dbReference type="GO" id="GO:0003677">
    <property type="term" value="F:DNA binding"/>
    <property type="evidence" value="ECO:0007669"/>
    <property type="project" value="InterPro"/>
</dbReference>
<dbReference type="AlphaFoldDB" id="A0A151B083"/>
<dbReference type="InterPro" id="IPR001387">
    <property type="entry name" value="Cro/C1-type_HTH"/>
</dbReference>
<dbReference type="PROSITE" id="PS50943">
    <property type="entry name" value="HTH_CROC1"/>
    <property type="match status" value="1"/>
</dbReference>
<sequence>MLKNLEKGEVCVDVAGVKWNENYGRALFDYLCRHFGVGSIRAVARVLQTSDGHLSAIFRGKSPLTRAMLLRIASALNEDPRVVLAAINYPAGAILPLGWSAAAPVVWTQSKLPLPEKTEGANANEGEGGDVKNESPLPEKTLKQFAKEKILEMETPVVPIFRQILAAFLHLSSPSLEPYILRTLADHWYDQKALADYAESTKNVHALLHALAFLKSPLEYVLSGNLTLKNVLSFNSLPEFFRNDLTSWEENREVDRR</sequence>
<reference evidence="3 4" key="1">
    <citation type="submission" date="2016-02" db="EMBL/GenBank/DDBJ databases">
        <title>Genome sequence of Moorella mulderi DSM 14980.</title>
        <authorList>
            <person name="Poehlein A."/>
            <person name="Daniel R."/>
        </authorList>
    </citation>
    <scope>NUCLEOTIDE SEQUENCE [LARGE SCALE GENOMIC DNA]</scope>
    <source>
        <strain evidence="3 4">DSM 14980</strain>
    </source>
</reference>
<gene>
    <name evidence="3" type="ORF">MOMUL_00090</name>
</gene>
<accession>A0A151B083</accession>
<protein>
    <recommendedName>
        <fullName evidence="2">HTH cro/C1-type domain-containing protein</fullName>
    </recommendedName>
</protein>
<dbReference type="SUPFAM" id="SSF47413">
    <property type="entry name" value="lambda repressor-like DNA-binding domains"/>
    <property type="match status" value="1"/>
</dbReference>
<feature type="domain" description="HTH cro/C1-type" evidence="2">
    <location>
        <begin position="39"/>
        <end position="83"/>
    </location>
</feature>
<name>A0A151B083_9FIRM</name>
<dbReference type="Proteomes" id="UP000075670">
    <property type="component" value="Unassembled WGS sequence"/>
</dbReference>
<comment type="caution">
    <text evidence="3">The sequence shown here is derived from an EMBL/GenBank/DDBJ whole genome shotgun (WGS) entry which is preliminary data.</text>
</comment>
<dbReference type="InterPro" id="IPR010982">
    <property type="entry name" value="Lambda_DNA-bd_dom_sf"/>
</dbReference>
<evidence type="ECO:0000313" key="4">
    <source>
        <dbReference type="Proteomes" id="UP000075670"/>
    </source>
</evidence>
<proteinExistence type="predicted"/>
<keyword evidence="4" id="KW-1185">Reference proteome</keyword>
<dbReference type="RefSeq" id="WP_062279920.1">
    <property type="nucleotide sequence ID" value="NZ_LTBC01000001.1"/>
</dbReference>
<evidence type="ECO:0000259" key="2">
    <source>
        <dbReference type="PROSITE" id="PS50943"/>
    </source>
</evidence>
<feature type="region of interest" description="Disordered" evidence="1">
    <location>
        <begin position="116"/>
        <end position="136"/>
    </location>
</feature>
<dbReference type="EMBL" id="LTBC01000001">
    <property type="protein sequence ID" value="KYH33308.1"/>
    <property type="molecule type" value="Genomic_DNA"/>
</dbReference>